<evidence type="ECO:0000256" key="2">
    <source>
        <dbReference type="ARBA" id="ARBA00004651"/>
    </source>
</evidence>
<gene>
    <name evidence="11" type="ORF">C5167_045786</name>
</gene>
<evidence type="ECO:0000256" key="4">
    <source>
        <dbReference type="ARBA" id="ARBA00022692"/>
    </source>
</evidence>
<evidence type="ECO:0000256" key="8">
    <source>
        <dbReference type="ARBA" id="ARBA00035585"/>
    </source>
</evidence>
<organism evidence="11 12">
    <name type="scientific">Papaver somniferum</name>
    <name type="common">Opium poppy</name>
    <dbReference type="NCBI Taxonomy" id="3469"/>
    <lineage>
        <taxon>Eukaryota</taxon>
        <taxon>Viridiplantae</taxon>
        <taxon>Streptophyta</taxon>
        <taxon>Embryophyta</taxon>
        <taxon>Tracheophyta</taxon>
        <taxon>Spermatophyta</taxon>
        <taxon>Magnoliopsida</taxon>
        <taxon>Ranunculales</taxon>
        <taxon>Papaveraceae</taxon>
        <taxon>Papaveroideae</taxon>
        <taxon>Papaver</taxon>
    </lineage>
</organism>
<dbReference type="GO" id="GO:1903425">
    <property type="term" value="F:fluoride transmembrane transporter activity"/>
    <property type="evidence" value="ECO:0007669"/>
    <property type="project" value="TreeGrafter"/>
</dbReference>
<evidence type="ECO:0000256" key="10">
    <source>
        <dbReference type="SAM" id="Phobius"/>
    </source>
</evidence>
<dbReference type="GO" id="GO:0005886">
    <property type="term" value="C:plasma membrane"/>
    <property type="evidence" value="ECO:0007669"/>
    <property type="project" value="UniProtKB-SubCell"/>
</dbReference>
<name>A0A4Y7LEE0_PAPSO</name>
<dbReference type="Proteomes" id="UP000316621">
    <property type="component" value="Chromosome 11"/>
</dbReference>
<dbReference type="AlphaFoldDB" id="A0A4Y7LEE0"/>
<evidence type="ECO:0000313" key="12">
    <source>
        <dbReference type="Proteomes" id="UP000316621"/>
    </source>
</evidence>
<comment type="function">
    <text evidence="1">Fluoride channel required for the rapid expulsion of cytoplasmic fluoride.</text>
</comment>
<evidence type="ECO:0000256" key="1">
    <source>
        <dbReference type="ARBA" id="ARBA00002598"/>
    </source>
</evidence>
<feature type="transmembrane region" description="Helical" evidence="10">
    <location>
        <begin position="426"/>
        <end position="449"/>
    </location>
</feature>
<dbReference type="STRING" id="3469.A0A4Y7LEE0"/>
<dbReference type="Gramene" id="RZC83000">
    <property type="protein sequence ID" value="RZC83000"/>
    <property type="gene ID" value="C5167_045786"/>
</dbReference>
<evidence type="ECO:0008006" key="13">
    <source>
        <dbReference type="Google" id="ProtNLM"/>
    </source>
</evidence>
<dbReference type="EMBL" id="CM010725">
    <property type="protein sequence ID" value="RZC83000.1"/>
    <property type="molecule type" value="Genomic_DNA"/>
</dbReference>
<feature type="transmembrane region" description="Helical" evidence="10">
    <location>
        <begin position="499"/>
        <end position="522"/>
    </location>
</feature>
<evidence type="ECO:0000256" key="5">
    <source>
        <dbReference type="ARBA" id="ARBA00022989"/>
    </source>
</evidence>
<proteinExistence type="inferred from homology"/>
<protein>
    <recommendedName>
        <fullName evidence="13">Fluoride ion transporter CrcB</fullName>
    </recommendedName>
</protein>
<feature type="transmembrane region" description="Helical" evidence="10">
    <location>
        <begin position="394"/>
        <end position="414"/>
    </location>
</feature>
<evidence type="ECO:0000313" key="11">
    <source>
        <dbReference type="EMBL" id="RZC83000.1"/>
    </source>
</evidence>
<comment type="catalytic activity">
    <reaction evidence="8">
        <text>fluoride(in) = fluoride(out)</text>
        <dbReference type="Rhea" id="RHEA:76159"/>
        <dbReference type="ChEBI" id="CHEBI:17051"/>
    </reaction>
    <physiologicalReaction direction="left-to-right" evidence="8">
        <dbReference type="Rhea" id="RHEA:76160"/>
    </physiologicalReaction>
</comment>
<dbReference type="InterPro" id="IPR003691">
    <property type="entry name" value="FluC"/>
</dbReference>
<dbReference type="OMA" id="LWLGCMV"/>
<reference evidence="11 12" key="1">
    <citation type="journal article" date="2018" name="Science">
        <title>The opium poppy genome and morphinan production.</title>
        <authorList>
            <person name="Guo L."/>
            <person name="Winzer T."/>
            <person name="Yang X."/>
            <person name="Li Y."/>
            <person name="Ning Z."/>
            <person name="He Z."/>
            <person name="Teodor R."/>
            <person name="Lu Y."/>
            <person name="Bowser T.A."/>
            <person name="Graham I.A."/>
            <person name="Ye K."/>
        </authorList>
    </citation>
    <scope>NUCLEOTIDE SEQUENCE [LARGE SCALE GENOMIC DNA]</scope>
    <source>
        <strain evidence="12">cv. HN1</strain>
        <tissue evidence="11">Leaves</tissue>
    </source>
</reference>
<sequence length="526" mass="58001">MNQGDTNNGLVQNSGGSTNLETANGSSRISLGQENYSNHGSNPSELRRSGSYIFRSMSSSSRRNSLSISRGGSIQLLDDKCEEEIASQAGDIGDRVIQSKMHSESGSCRWFSVDNLVFLESGFAPPHEEQYLQNNGCWLQNTNDISAKSPVTPLTSEIVSPLPTDGFLCARDGNQSGSLQKSSQHFQEIPYNLPVWLEYVLYFVHLAVFGILGMLTRYLLQKLFGPTVARVTSDETALYLDLPSNMLGSFLMGWFGVVFKPDISHFSDFIAVGLSTGYLGSLTTFSGWNQKMLDLAVRGKWAVAAAECLIGIFVFMSIILGIQTAKEFRWMIKRRGNKENSPNERPCLGCNWRIDDINRHIAVLIVLLVVLGLLWSVSGVLMSKWVDDGKPHDSYLWLACMVAPPGVWIRWLLARLNGRGLGRKGLMKWIPFGTLIANVSAASMMAALATVKEVVNTQSCQMITTGIQFGFLGCLSTVSTFAAEYYAMSQTKHSWRAHVYAAITILPSFGLGTLIYSLPVWAKGYK</sequence>
<comment type="subcellular location">
    <subcellularLocation>
        <location evidence="2">Cell membrane</location>
        <topology evidence="2">Multi-pass membrane protein</topology>
    </subcellularLocation>
</comment>
<evidence type="ECO:0000256" key="7">
    <source>
        <dbReference type="ARBA" id="ARBA00035120"/>
    </source>
</evidence>
<keyword evidence="3" id="KW-1003">Cell membrane</keyword>
<keyword evidence="6 10" id="KW-0472">Membrane</keyword>
<comment type="similarity">
    <text evidence="7">Belongs to the fluoride channel Fluc/FEX (TC 1.A.43) family.</text>
</comment>
<feature type="transmembrane region" description="Helical" evidence="10">
    <location>
        <begin position="269"/>
        <end position="289"/>
    </location>
</feature>
<keyword evidence="12" id="KW-1185">Reference proteome</keyword>
<feature type="transmembrane region" description="Helical" evidence="10">
    <location>
        <begin position="469"/>
        <end position="487"/>
    </location>
</feature>
<feature type="transmembrane region" description="Helical" evidence="10">
    <location>
        <begin position="238"/>
        <end position="257"/>
    </location>
</feature>
<keyword evidence="4 10" id="KW-0812">Transmembrane</keyword>
<dbReference type="PANTHER" id="PTHR28259:SF1">
    <property type="entry name" value="FLUORIDE EXPORT PROTEIN 1-RELATED"/>
    <property type="match status" value="1"/>
</dbReference>
<dbReference type="OrthoDB" id="409792at2759"/>
<dbReference type="Pfam" id="PF02537">
    <property type="entry name" value="CRCB"/>
    <property type="match status" value="2"/>
</dbReference>
<evidence type="ECO:0000256" key="6">
    <source>
        <dbReference type="ARBA" id="ARBA00023136"/>
    </source>
</evidence>
<accession>A0A4Y7LEE0</accession>
<feature type="region of interest" description="Disordered" evidence="9">
    <location>
        <begin position="1"/>
        <end position="25"/>
    </location>
</feature>
<feature type="transmembrane region" description="Helical" evidence="10">
    <location>
        <begin position="361"/>
        <end position="382"/>
    </location>
</feature>
<feature type="transmembrane region" description="Helical" evidence="10">
    <location>
        <begin position="301"/>
        <end position="325"/>
    </location>
</feature>
<keyword evidence="5 10" id="KW-1133">Transmembrane helix</keyword>
<feature type="transmembrane region" description="Helical" evidence="10">
    <location>
        <begin position="199"/>
        <end position="218"/>
    </location>
</feature>
<dbReference type="PANTHER" id="PTHR28259">
    <property type="entry name" value="FLUORIDE EXPORT PROTEIN 1-RELATED"/>
    <property type="match status" value="1"/>
</dbReference>
<evidence type="ECO:0000256" key="3">
    <source>
        <dbReference type="ARBA" id="ARBA00022475"/>
    </source>
</evidence>
<evidence type="ECO:0000256" key="9">
    <source>
        <dbReference type="SAM" id="MobiDB-lite"/>
    </source>
</evidence>